<proteinExistence type="predicted"/>
<feature type="region of interest" description="Disordered" evidence="1">
    <location>
        <begin position="1"/>
        <end position="36"/>
    </location>
</feature>
<sequence length="106" mass="11291">MVFSARAAAPTLPGWLGSTSTKRVDVKPPRRSATAGSEEWWGWSTMKLGKVRNAYGSANAASALKCARAPRQNRAVGPWHAIPGSKRCRGSPDSGKIPIFAPGFLL</sequence>
<organism evidence="2 3">
    <name type="scientific">Paraburkholderia aspalathi</name>
    <dbReference type="NCBI Taxonomy" id="1324617"/>
    <lineage>
        <taxon>Bacteria</taxon>
        <taxon>Pseudomonadati</taxon>
        <taxon>Pseudomonadota</taxon>
        <taxon>Betaproteobacteria</taxon>
        <taxon>Burkholderiales</taxon>
        <taxon>Burkholderiaceae</taxon>
        <taxon>Paraburkholderia</taxon>
    </lineage>
</organism>
<accession>A0ABM8QL71</accession>
<reference evidence="2 3" key="1">
    <citation type="submission" date="2021-02" db="EMBL/GenBank/DDBJ databases">
        <authorList>
            <person name="Vanwijnsberghe S."/>
        </authorList>
    </citation>
    <scope>NUCLEOTIDE SEQUENCE [LARGE SCALE GENOMIC DNA]</scope>
    <source>
        <strain evidence="2 3">R-69658</strain>
    </source>
</reference>
<name>A0ABM8QL71_9BURK</name>
<comment type="caution">
    <text evidence="2">The sequence shown here is derived from an EMBL/GenBank/DDBJ whole genome shotgun (WGS) entry which is preliminary data.</text>
</comment>
<dbReference type="EMBL" id="CAJNAU010000003">
    <property type="protein sequence ID" value="CAE6702542.1"/>
    <property type="molecule type" value="Genomic_DNA"/>
</dbReference>
<gene>
    <name evidence="2" type="ORF">R69658_00536</name>
</gene>
<dbReference type="Proteomes" id="UP000674425">
    <property type="component" value="Unassembled WGS sequence"/>
</dbReference>
<evidence type="ECO:0000313" key="3">
    <source>
        <dbReference type="Proteomes" id="UP000674425"/>
    </source>
</evidence>
<keyword evidence="3" id="KW-1185">Reference proteome</keyword>
<evidence type="ECO:0000256" key="1">
    <source>
        <dbReference type="SAM" id="MobiDB-lite"/>
    </source>
</evidence>
<evidence type="ECO:0000313" key="2">
    <source>
        <dbReference type="EMBL" id="CAE6702542.1"/>
    </source>
</evidence>
<protein>
    <submittedName>
        <fullName evidence="2">Uncharacterized protein</fullName>
    </submittedName>
</protein>